<dbReference type="InterPro" id="IPR035965">
    <property type="entry name" value="PAS-like_dom_sf"/>
</dbReference>
<evidence type="ECO:0000259" key="6">
    <source>
        <dbReference type="PROSITE" id="PS50112"/>
    </source>
</evidence>
<feature type="domain" description="PAS" evidence="6">
    <location>
        <begin position="116"/>
        <end position="187"/>
    </location>
</feature>
<dbReference type="InterPro" id="IPR027417">
    <property type="entry name" value="P-loop_NTPase"/>
</dbReference>
<dbReference type="InterPro" id="IPR002078">
    <property type="entry name" value="Sigma_54_int"/>
</dbReference>
<dbReference type="SUPFAM" id="SSF52540">
    <property type="entry name" value="P-loop containing nucleoside triphosphate hydrolases"/>
    <property type="match status" value="1"/>
</dbReference>
<dbReference type="InterPro" id="IPR002197">
    <property type="entry name" value="HTH_Fis"/>
</dbReference>
<evidence type="ECO:0000259" key="5">
    <source>
        <dbReference type="PROSITE" id="PS50045"/>
    </source>
</evidence>
<dbReference type="CDD" id="cd00009">
    <property type="entry name" value="AAA"/>
    <property type="match status" value="1"/>
</dbReference>
<dbReference type="Gene3D" id="3.40.50.300">
    <property type="entry name" value="P-loop containing nucleotide triphosphate hydrolases"/>
    <property type="match status" value="1"/>
</dbReference>
<organism evidence="7 8">
    <name type="scientific">Oceanobacillus jeddahense</name>
    <dbReference type="NCBI Taxonomy" id="1462527"/>
    <lineage>
        <taxon>Bacteria</taxon>
        <taxon>Bacillati</taxon>
        <taxon>Bacillota</taxon>
        <taxon>Bacilli</taxon>
        <taxon>Bacillales</taxon>
        <taxon>Bacillaceae</taxon>
        <taxon>Oceanobacillus</taxon>
    </lineage>
</organism>
<keyword evidence="4" id="KW-0804">Transcription</keyword>
<proteinExistence type="predicted"/>
<keyword evidence="1" id="KW-0547">Nucleotide-binding</keyword>
<dbReference type="PROSITE" id="PS00688">
    <property type="entry name" value="SIGMA54_INTERACT_3"/>
    <property type="match status" value="1"/>
</dbReference>
<dbReference type="PROSITE" id="PS50045">
    <property type="entry name" value="SIGMA54_INTERACT_4"/>
    <property type="match status" value="1"/>
</dbReference>
<dbReference type="InterPro" id="IPR009057">
    <property type="entry name" value="Homeodomain-like_sf"/>
</dbReference>
<dbReference type="PANTHER" id="PTHR32071:SF57">
    <property type="entry name" value="C4-DICARBOXYLATE TRANSPORT TRANSCRIPTIONAL REGULATORY PROTEIN DCTD"/>
    <property type="match status" value="1"/>
</dbReference>
<gene>
    <name evidence="7" type="ORF">NP439_03745</name>
</gene>
<dbReference type="Gene3D" id="1.10.10.60">
    <property type="entry name" value="Homeodomain-like"/>
    <property type="match status" value="1"/>
</dbReference>
<dbReference type="RefSeq" id="WP_256708836.1">
    <property type="nucleotide sequence ID" value="NZ_CP101914.1"/>
</dbReference>
<dbReference type="PRINTS" id="PR01590">
    <property type="entry name" value="HTHFIS"/>
</dbReference>
<reference evidence="7" key="1">
    <citation type="submission" date="2022-07" db="EMBL/GenBank/DDBJ databases">
        <title>FELIX.</title>
        <authorList>
            <person name="Wan K.H."/>
            <person name="Park S."/>
            <person name="Lawrence Q."/>
            <person name="Eichenberger J.P."/>
            <person name="Booth B.W."/>
            <person name="Piaggio A.J."/>
            <person name="Chandler J.C."/>
            <person name="Franklin A.B."/>
            <person name="Celniker S.E."/>
        </authorList>
    </citation>
    <scope>NUCLEOTIDE SEQUENCE</scope>
    <source>
        <strain evidence="7">QA-1986 374</strain>
    </source>
</reference>
<dbReference type="Pfam" id="PF25601">
    <property type="entry name" value="AAA_lid_14"/>
    <property type="match status" value="1"/>
</dbReference>
<dbReference type="InterPro" id="IPR003593">
    <property type="entry name" value="AAA+_ATPase"/>
</dbReference>
<dbReference type="PANTHER" id="PTHR32071">
    <property type="entry name" value="TRANSCRIPTIONAL REGULATORY PROTEIN"/>
    <property type="match status" value="1"/>
</dbReference>
<dbReference type="Gene3D" id="1.10.8.60">
    <property type="match status" value="1"/>
</dbReference>
<evidence type="ECO:0000256" key="3">
    <source>
        <dbReference type="ARBA" id="ARBA00023015"/>
    </source>
</evidence>
<name>A0ABY5JYA8_9BACI</name>
<dbReference type="CDD" id="cd00130">
    <property type="entry name" value="PAS"/>
    <property type="match status" value="1"/>
</dbReference>
<sequence>MNLFPFEISHVLNRNLKVLEKNSWKTFDLYKVAKEANPTKIFLKNNEEIQFVQLFNETNEIVVTPCKEAPSSISFTKLMNTVETFGHVIIQDNGKYIGYVNATAILKQIMNTYKKMEAYFKTVLQTIDSSCTAIDSNQNVLIWTEGAERIFSVKQEDIIGKKITDFFAPERLEVLKSLTEGSSVTNSQHHAREDLVVMINSNPVYLNKEVIGAVVSETNITSQIRLHNELSNTTEKLFNLEKEVNKLMPSEDPFVAIKGNSNILKKTISMTRKAATTNTNILIYGESGVGKELFAKAVHNIREGQNAPFVPINCGAIPSTLFESEIFGYEKGAFSGADQKGKKGKVELAKGGTLFLDEIGEMPLDMQVKILRLLQEKKFFSVGGTKEKEVDFRVVAATNRNLKKLVEEGKFREDLYYRLNVVNIEIPPLRSRPEDVIELTHYFLYEISIKYNRPIYGISQAVMQALLQHDWPGNIRELKNGIERLVVFSENGEIKVEDLPFEIGGTKSAPGKQLPYFTEYDNRALSERLEEVEKEIILKQLEKENGNKLACAKTLQITRATLYNRINKLGLDV</sequence>
<dbReference type="InterPro" id="IPR025662">
    <property type="entry name" value="Sigma_54_int_dom_ATP-bd_1"/>
</dbReference>
<dbReference type="Pfam" id="PF02954">
    <property type="entry name" value="HTH_8"/>
    <property type="match status" value="1"/>
</dbReference>
<feature type="domain" description="Sigma-54 factor interaction" evidence="5">
    <location>
        <begin position="257"/>
        <end position="487"/>
    </location>
</feature>
<dbReference type="InterPro" id="IPR058031">
    <property type="entry name" value="AAA_lid_NorR"/>
</dbReference>
<protein>
    <submittedName>
        <fullName evidence="7">Sigma 54-interacting transcriptional regulator</fullName>
    </submittedName>
</protein>
<dbReference type="InterPro" id="IPR025944">
    <property type="entry name" value="Sigma_54_int_dom_CS"/>
</dbReference>
<evidence type="ECO:0000256" key="4">
    <source>
        <dbReference type="ARBA" id="ARBA00023163"/>
    </source>
</evidence>
<evidence type="ECO:0000256" key="1">
    <source>
        <dbReference type="ARBA" id="ARBA00022741"/>
    </source>
</evidence>
<accession>A0ABY5JYA8</accession>
<dbReference type="InterPro" id="IPR000014">
    <property type="entry name" value="PAS"/>
</dbReference>
<keyword evidence="3" id="KW-0805">Transcription regulation</keyword>
<dbReference type="SMART" id="SM00091">
    <property type="entry name" value="PAS"/>
    <property type="match status" value="1"/>
</dbReference>
<dbReference type="PROSITE" id="PS50112">
    <property type="entry name" value="PAS"/>
    <property type="match status" value="1"/>
</dbReference>
<dbReference type="NCBIfam" id="TIGR00229">
    <property type="entry name" value="sensory_box"/>
    <property type="match status" value="1"/>
</dbReference>
<dbReference type="Proteomes" id="UP001059773">
    <property type="component" value="Chromosome"/>
</dbReference>
<dbReference type="PROSITE" id="PS00675">
    <property type="entry name" value="SIGMA54_INTERACT_1"/>
    <property type="match status" value="1"/>
</dbReference>
<dbReference type="SMART" id="SM00382">
    <property type="entry name" value="AAA"/>
    <property type="match status" value="1"/>
</dbReference>
<dbReference type="Gene3D" id="3.30.450.20">
    <property type="entry name" value="PAS domain"/>
    <property type="match status" value="1"/>
</dbReference>
<keyword evidence="8" id="KW-1185">Reference proteome</keyword>
<dbReference type="EMBL" id="CP101914">
    <property type="protein sequence ID" value="UUI03817.1"/>
    <property type="molecule type" value="Genomic_DNA"/>
</dbReference>
<dbReference type="InterPro" id="IPR013767">
    <property type="entry name" value="PAS_fold"/>
</dbReference>
<evidence type="ECO:0000313" key="8">
    <source>
        <dbReference type="Proteomes" id="UP001059773"/>
    </source>
</evidence>
<dbReference type="SUPFAM" id="SSF55785">
    <property type="entry name" value="PYP-like sensor domain (PAS domain)"/>
    <property type="match status" value="1"/>
</dbReference>
<dbReference type="Pfam" id="PF00158">
    <property type="entry name" value="Sigma54_activat"/>
    <property type="match status" value="1"/>
</dbReference>
<dbReference type="SUPFAM" id="SSF46689">
    <property type="entry name" value="Homeodomain-like"/>
    <property type="match status" value="1"/>
</dbReference>
<evidence type="ECO:0000256" key="2">
    <source>
        <dbReference type="ARBA" id="ARBA00022840"/>
    </source>
</evidence>
<evidence type="ECO:0000313" key="7">
    <source>
        <dbReference type="EMBL" id="UUI03817.1"/>
    </source>
</evidence>
<dbReference type="Pfam" id="PF00989">
    <property type="entry name" value="PAS"/>
    <property type="match status" value="1"/>
</dbReference>
<keyword evidence="2" id="KW-0067">ATP-binding</keyword>